<evidence type="ECO:0000313" key="2">
    <source>
        <dbReference type="EMBL" id="QED28404.1"/>
    </source>
</evidence>
<dbReference type="GO" id="GO:0016491">
    <property type="term" value="F:oxidoreductase activity"/>
    <property type="evidence" value="ECO:0007669"/>
    <property type="project" value="InterPro"/>
</dbReference>
<dbReference type="SUPFAM" id="SSF51735">
    <property type="entry name" value="NAD(P)-binding Rossmann-fold domains"/>
    <property type="match status" value="1"/>
</dbReference>
<accession>A0A5B8XS73</accession>
<name>A0A5B8XS73_9DELT</name>
<dbReference type="OrthoDB" id="9787435at2"/>
<dbReference type="EMBL" id="CP042467">
    <property type="protein sequence ID" value="QED28404.1"/>
    <property type="molecule type" value="Genomic_DNA"/>
</dbReference>
<dbReference type="InterPro" id="IPR052711">
    <property type="entry name" value="Zinc_ADH-like"/>
</dbReference>
<dbReference type="InterPro" id="IPR020843">
    <property type="entry name" value="ER"/>
</dbReference>
<dbReference type="Pfam" id="PF08240">
    <property type="entry name" value="ADH_N"/>
    <property type="match status" value="1"/>
</dbReference>
<evidence type="ECO:0000259" key="1">
    <source>
        <dbReference type="SMART" id="SM00829"/>
    </source>
</evidence>
<dbReference type="SMART" id="SM00829">
    <property type="entry name" value="PKS_ER"/>
    <property type="match status" value="1"/>
</dbReference>
<dbReference type="Proteomes" id="UP000321595">
    <property type="component" value="Chromosome"/>
</dbReference>
<dbReference type="PANTHER" id="PTHR45033">
    <property type="match status" value="1"/>
</dbReference>
<dbReference type="RefSeq" id="WP_146960800.1">
    <property type="nucleotide sequence ID" value="NZ_CP042467.1"/>
</dbReference>
<feature type="domain" description="Enoyl reductase (ER)" evidence="1">
    <location>
        <begin position="11"/>
        <end position="334"/>
    </location>
</feature>
<dbReference type="Pfam" id="PF00107">
    <property type="entry name" value="ADH_zinc_N"/>
    <property type="match status" value="1"/>
</dbReference>
<keyword evidence="3" id="KW-1185">Reference proteome</keyword>
<evidence type="ECO:0000313" key="3">
    <source>
        <dbReference type="Proteomes" id="UP000321595"/>
    </source>
</evidence>
<dbReference type="PANTHER" id="PTHR45033:SF2">
    <property type="entry name" value="ZINC-TYPE ALCOHOL DEHYDROGENASE-LIKE PROTEIN C1773.06C"/>
    <property type="match status" value="1"/>
</dbReference>
<dbReference type="Gene3D" id="3.90.180.10">
    <property type="entry name" value="Medium-chain alcohol dehydrogenases, catalytic domain"/>
    <property type="match status" value="1"/>
</dbReference>
<dbReference type="KEGG" id="bbae:FRD01_14410"/>
<proteinExistence type="predicted"/>
<dbReference type="InterPro" id="IPR011032">
    <property type="entry name" value="GroES-like_sf"/>
</dbReference>
<dbReference type="CDD" id="cd08276">
    <property type="entry name" value="MDR7"/>
    <property type="match status" value="1"/>
</dbReference>
<dbReference type="Gene3D" id="3.40.50.720">
    <property type="entry name" value="NAD(P)-binding Rossmann-like Domain"/>
    <property type="match status" value="1"/>
</dbReference>
<organism evidence="2 3">
    <name type="scientific">Microvenator marinus</name>
    <dbReference type="NCBI Taxonomy" id="2600177"/>
    <lineage>
        <taxon>Bacteria</taxon>
        <taxon>Deltaproteobacteria</taxon>
        <taxon>Bradymonadales</taxon>
        <taxon>Microvenatoraceae</taxon>
        <taxon>Microvenator</taxon>
    </lineage>
</organism>
<dbReference type="AlphaFoldDB" id="A0A5B8XS73"/>
<reference evidence="2 3" key="1">
    <citation type="submission" date="2019-08" db="EMBL/GenBank/DDBJ databases">
        <authorList>
            <person name="Liang Q."/>
        </authorList>
    </citation>
    <scope>NUCLEOTIDE SEQUENCE [LARGE SCALE GENOMIC DNA]</scope>
    <source>
        <strain evidence="2 3">V1718</strain>
    </source>
</reference>
<dbReference type="InterPro" id="IPR013149">
    <property type="entry name" value="ADH-like_C"/>
</dbReference>
<protein>
    <submittedName>
        <fullName evidence="2">NAD(P)-dependent alcohol dehydrogenase</fullName>
    </submittedName>
</protein>
<dbReference type="InterPro" id="IPR036291">
    <property type="entry name" value="NAD(P)-bd_dom_sf"/>
</dbReference>
<dbReference type="InterPro" id="IPR013154">
    <property type="entry name" value="ADH-like_N"/>
</dbReference>
<sequence length="336" mass="35965">MNQAWMIEAWGVENLKLESVEPEEVQPGQVRVEIKATSLNYRDLLMVRGHYNPRQPLPLVPCSDAAGVVVETSEGASWKVGDRVMPAFAQTWQSGRLKREHLKSTLGGPLQGTLTQSRVFDSHGLVAIPDGLGFEAAATLGCAPLTAWNALIAHGGLRPGETVLVQGTGGVSIFALQLAHAMGARVAVTSSDDAKLERARELGAEYTINYRTTPEWGREARKWCPEGVDHIIEVGGAGTLAQSLRAVAAGGNIYVIGVLSHDGSLPAFDPTPLLMNNIRMQGIFVGPKAEFEALSAAVSALNLEPVISDRFGFDEAPRAFEHLATGNHFGKIVVSD</sequence>
<gene>
    <name evidence="2" type="ORF">FRD01_14410</name>
</gene>
<dbReference type="SUPFAM" id="SSF50129">
    <property type="entry name" value="GroES-like"/>
    <property type="match status" value="1"/>
</dbReference>